<protein>
    <submittedName>
        <fullName evidence="2">Uncharacterized protein</fullName>
    </submittedName>
</protein>
<name>A0A286GIW6_9ACTN</name>
<evidence type="ECO:0000313" key="2">
    <source>
        <dbReference type="EMBL" id="SOD95422.1"/>
    </source>
</evidence>
<keyword evidence="1" id="KW-0472">Membrane</keyword>
<keyword evidence="3" id="KW-1185">Reference proteome</keyword>
<evidence type="ECO:0000256" key="1">
    <source>
        <dbReference type="SAM" id="Phobius"/>
    </source>
</evidence>
<dbReference type="AlphaFoldDB" id="A0A286GIW6"/>
<proteinExistence type="predicted"/>
<accession>A0A286GIW6</accession>
<keyword evidence="1" id="KW-1133">Transmembrane helix</keyword>
<feature type="transmembrane region" description="Helical" evidence="1">
    <location>
        <begin position="117"/>
        <end position="134"/>
    </location>
</feature>
<evidence type="ECO:0000313" key="3">
    <source>
        <dbReference type="Proteomes" id="UP000219482"/>
    </source>
</evidence>
<keyword evidence="1" id="KW-0812">Transmembrane</keyword>
<dbReference type="Proteomes" id="UP000219482">
    <property type="component" value="Unassembled WGS sequence"/>
</dbReference>
<organism evidence="2 3">
    <name type="scientific">Blastococcus haudaquaticus</name>
    <dbReference type="NCBI Taxonomy" id="1938745"/>
    <lineage>
        <taxon>Bacteria</taxon>
        <taxon>Bacillati</taxon>
        <taxon>Actinomycetota</taxon>
        <taxon>Actinomycetes</taxon>
        <taxon>Geodermatophilales</taxon>
        <taxon>Geodermatophilaceae</taxon>
        <taxon>Blastococcus</taxon>
    </lineage>
</organism>
<sequence length="161" mass="17311">MRRQRLSVTVPVPGRDGPQAAELMTTAVERARRRPREVGDLVVRARPDGDVRVRRVSHRYVTFPLLDGQLERSPDGSVGLVGTVVENAMSLFWVGLYAVVVVVLLAGAGGAALNGEWGGVALCLPAAGLFALLTRSFRRARRTFPADAADLLAVLGRTLRA</sequence>
<reference evidence="3" key="1">
    <citation type="submission" date="2017-09" db="EMBL/GenBank/DDBJ databases">
        <authorList>
            <person name="Varghese N."/>
            <person name="Submissions S."/>
        </authorList>
    </citation>
    <scope>NUCLEOTIDE SEQUENCE [LARGE SCALE GENOMIC DNA]</scope>
    <source>
        <strain evidence="3">DSM 44270</strain>
    </source>
</reference>
<dbReference type="RefSeq" id="WP_097182903.1">
    <property type="nucleotide sequence ID" value="NZ_OCNK01000001.1"/>
</dbReference>
<feature type="transmembrane region" description="Helical" evidence="1">
    <location>
        <begin position="91"/>
        <end position="111"/>
    </location>
</feature>
<dbReference type="EMBL" id="OCNK01000001">
    <property type="protein sequence ID" value="SOD95422.1"/>
    <property type="molecule type" value="Genomic_DNA"/>
</dbReference>
<gene>
    <name evidence="2" type="ORF">SAMN06272739_1206</name>
</gene>